<name>A0A3N2PUX3_SODAK</name>
<gene>
    <name evidence="1" type="ORF">SODALDRAFT_360630</name>
</gene>
<organism evidence="1 2">
    <name type="scientific">Sodiomyces alkalinus (strain CBS 110278 / VKM F-3762 / F11)</name>
    <name type="common">Alkaliphilic filamentous fungus</name>
    <dbReference type="NCBI Taxonomy" id="1314773"/>
    <lineage>
        <taxon>Eukaryota</taxon>
        <taxon>Fungi</taxon>
        <taxon>Dikarya</taxon>
        <taxon>Ascomycota</taxon>
        <taxon>Pezizomycotina</taxon>
        <taxon>Sordariomycetes</taxon>
        <taxon>Hypocreomycetidae</taxon>
        <taxon>Glomerellales</taxon>
        <taxon>Plectosphaerellaceae</taxon>
        <taxon>Sodiomyces</taxon>
    </lineage>
</organism>
<dbReference type="EMBL" id="ML119056">
    <property type="protein sequence ID" value="ROT38274.1"/>
    <property type="molecule type" value="Genomic_DNA"/>
</dbReference>
<dbReference type="RefSeq" id="XP_028466080.1">
    <property type="nucleotide sequence ID" value="XM_028614292.1"/>
</dbReference>
<proteinExistence type="predicted"/>
<evidence type="ECO:0000313" key="2">
    <source>
        <dbReference type="Proteomes" id="UP000272025"/>
    </source>
</evidence>
<evidence type="ECO:0000313" key="1">
    <source>
        <dbReference type="EMBL" id="ROT38274.1"/>
    </source>
</evidence>
<keyword evidence="2" id="KW-1185">Reference proteome</keyword>
<dbReference type="AlphaFoldDB" id="A0A3N2PUX3"/>
<accession>A0A3N2PUX3</accession>
<sequence>MGYKAQHVQILKYLALVSPYLSSLSAASLGKTGEASEVPLLKHNAILPGILSVTDHIHYDTCLHRERLVPITSAIQPHGLDADHMGWHVGQPKRWRLPPSNQDRAPRPKDVFVALALAYLG</sequence>
<dbReference type="Proteomes" id="UP000272025">
    <property type="component" value="Unassembled WGS sequence"/>
</dbReference>
<protein>
    <submittedName>
        <fullName evidence="1">Uncharacterized protein</fullName>
    </submittedName>
</protein>
<dbReference type="GeneID" id="39582770"/>
<reference evidence="1 2" key="1">
    <citation type="journal article" date="2018" name="Mol. Ecol.">
        <title>The obligate alkalophilic soda-lake fungus Sodiomyces alkalinus has shifted to a protein diet.</title>
        <authorList>
            <person name="Grum-Grzhimaylo A.A."/>
            <person name="Falkoski D.L."/>
            <person name="van den Heuvel J."/>
            <person name="Valero-Jimenez C.A."/>
            <person name="Min B."/>
            <person name="Choi I.G."/>
            <person name="Lipzen A."/>
            <person name="Daum C.G."/>
            <person name="Aanen D.K."/>
            <person name="Tsang A."/>
            <person name="Henrissat B."/>
            <person name="Bilanenko E.N."/>
            <person name="de Vries R.P."/>
            <person name="van Kan J.A.L."/>
            <person name="Grigoriev I.V."/>
            <person name="Debets A.J.M."/>
        </authorList>
    </citation>
    <scope>NUCLEOTIDE SEQUENCE [LARGE SCALE GENOMIC DNA]</scope>
    <source>
        <strain evidence="1 2">F11</strain>
    </source>
</reference>